<evidence type="ECO:0000313" key="3">
    <source>
        <dbReference type="Proteomes" id="UP000466523"/>
    </source>
</evidence>
<name>A0A7K3LJN5_9MYCO</name>
<feature type="compositionally biased region" description="Basic and acidic residues" evidence="1">
    <location>
        <begin position="490"/>
        <end position="500"/>
    </location>
</feature>
<evidence type="ECO:0008006" key="4">
    <source>
        <dbReference type="Google" id="ProtNLM"/>
    </source>
</evidence>
<dbReference type="Proteomes" id="UP000466523">
    <property type="component" value="Unassembled WGS sequence"/>
</dbReference>
<reference evidence="2 3" key="1">
    <citation type="submission" date="2020-01" db="EMBL/GenBank/DDBJ databases">
        <authorList>
            <person name="Sanchez-Estrada R."/>
            <person name="Gonzalez-Y-Merchand J.A."/>
            <person name="Rivera-Gutierrez S."/>
        </authorList>
    </citation>
    <scope>NUCLEOTIDE SEQUENCE [LARGE SCALE GENOMIC DNA]</scope>
    <source>
        <strain evidence="2 3">CST 7247</strain>
    </source>
</reference>
<organism evidence="2 3">
    <name type="scientific">Mycolicibacter kumamotonensis</name>
    <dbReference type="NCBI Taxonomy" id="354243"/>
    <lineage>
        <taxon>Bacteria</taxon>
        <taxon>Bacillati</taxon>
        <taxon>Actinomycetota</taxon>
        <taxon>Actinomycetes</taxon>
        <taxon>Mycobacteriales</taxon>
        <taxon>Mycobacteriaceae</taxon>
        <taxon>Mycolicibacter</taxon>
    </lineage>
</organism>
<comment type="caution">
    <text evidence="2">The sequence shown here is derived from an EMBL/GenBank/DDBJ whole genome shotgun (WGS) entry which is preliminary data.</text>
</comment>
<gene>
    <name evidence="2" type="ORF">GWR20_22385</name>
</gene>
<sequence>MNEALAIATLFDPDDIAYALDRGLRPEWFEEPMCRAVVAFVIEHWQATEKLPSRRALSEKFPGWELPNPDDTSIVYQVDALRERRHRNIAQTLVGQAAEALGADPVGALRDLKECAAKYLEEVVESEATSWEPIDLGPYLRGEMQAVVPSVGMARDDGLRLLYPGKEHALIGLTESGKSWVALGCLRREIDAGNHVVYMHFEEADPGSTVERALALGMSPEGIAERLHFVAPDRIASPEWIDRLARTRPTLAILDGVNEALSLFGQEVNPTDGWSTFRRAAIRPFLAAGAAVLSLDHLPHPEKGGASTRVAALGTVHKGNALDGARFLLEANEAMGRNMRGTSRLYVTKDRPGHLRQHGQPGKVAGKVYLGMVAVDSSEAAATMLAIHPPNPLDPDIETAREAADHLGQTIILALRRHLVAGNPPPSGRELKGLVRNEGTQASNGVLDDKLDQLEMAGQITKSRGPRNSHLYRLSTDPPTDPQPSSENPQNDRPDDRSGD</sequence>
<protein>
    <recommendedName>
        <fullName evidence="4">AAA family ATPase</fullName>
    </recommendedName>
</protein>
<dbReference type="InterPro" id="IPR027417">
    <property type="entry name" value="P-loop_NTPase"/>
</dbReference>
<evidence type="ECO:0000313" key="2">
    <source>
        <dbReference type="EMBL" id="NDJ91856.1"/>
    </source>
</evidence>
<evidence type="ECO:0000256" key="1">
    <source>
        <dbReference type="SAM" id="MobiDB-lite"/>
    </source>
</evidence>
<feature type="region of interest" description="Disordered" evidence="1">
    <location>
        <begin position="420"/>
        <end position="500"/>
    </location>
</feature>
<dbReference type="Gene3D" id="3.40.50.300">
    <property type="entry name" value="P-loop containing nucleotide triphosphate hydrolases"/>
    <property type="match status" value="1"/>
</dbReference>
<dbReference type="AlphaFoldDB" id="A0A7K3LJN5"/>
<feature type="compositionally biased region" description="Low complexity" evidence="1">
    <location>
        <begin position="475"/>
        <end position="486"/>
    </location>
</feature>
<dbReference type="EMBL" id="JAACYR010000136">
    <property type="protein sequence ID" value="NDJ91856.1"/>
    <property type="molecule type" value="Genomic_DNA"/>
</dbReference>
<proteinExistence type="predicted"/>
<accession>A0A7K3LJN5</accession>
<dbReference type="SUPFAM" id="SSF52540">
    <property type="entry name" value="P-loop containing nucleoside triphosphate hydrolases"/>
    <property type="match status" value="1"/>
</dbReference>
<dbReference type="RefSeq" id="WP_162113277.1">
    <property type="nucleotide sequence ID" value="NZ_JAACYR010000136.1"/>
</dbReference>